<dbReference type="AlphaFoldDB" id="A0A8R1EFP7"/>
<dbReference type="Proteomes" id="UP000005237">
    <property type="component" value="Unassembled WGS sequence"/>
</dbReference>
<dbReference type="GO" id="GO:0003676">
    <property type="term" value="F:nucleic acid binding"/>
    <property type="evidence" value="ECO:0007669"/>
    <property type="project" value="InterPro"/>
</dbReference>
<evidence type="ECO:0000313" key="2">
    <source>
        <dbReference type="EnsemblMetazoa" id="CJA35389.1"/>
    </source>
</evidence>
<keyword evidence="3" id="KW-1185">Reference proteome</keyword>
<name>A0A8R1EFP7_CAEJA</name>
<accession>A0A8R1EFP7</accession>
<reference evidence="2" key="2">
    <citation type="submission" date="2022-06" db="UniProtKB">
        <authorList>
            <consortium name="EnsemblMetazoa"/>
        </authorList>
    </citation>
    <scope>IDENTIFICATION</scope>
    <source>
        <strain evidence="2">DF5081</strain>
    </source>
</reference>
<evidence type="ECO:0000313" key="3">
    <source>
        <dbReference type="Proteomes" id="UP000005237"/>
    </source>
</evidence>
<dbReference type="EnsemblMetazoa" id="CJA35389.1">
    <property type="protein sequence ID" value="CJA35389.1"/>
    <property type="gene ID" value="WBGene00211236"/>
</dbReference>
<protein>
    <submittedName>
        <fullName evidence="2">DDE_3 domain-containing protein</fullName>
    </submittedName>
</protein>
<feature type="domain" description="Tc1-like transposase DDE" evidence="1">
    <location>
        <begin position="11"/>
        <end position="75"/>
    </location>
</feature>
<dbReference type="Pfam" id="PF13358">
    <property type="entry name" value="DDE_3"/>
    <property type="match status" value="1"/>
</dbReference>
<organism evidence="2 3">
    <name type="scientific">Caenorhabditis japonica</name>
    <dbReference type="NCBI Taxonomy" id="281687"/>
    <lineage>
        <taxon>Eukaryota</taxon>
        <taxon>Metazoa</taxon>
        <taxon>Ecdysozoa</taxon>
        <taxon>Nematoda</taxon>
        <taxon>Chromadorea</taxon>
        <taxon>Rhabditida</taxon>
        <taxon>Rhabditina</taxon>
        <taxon>Rhabditomorpha</taxon>
        <taxon>Rhabditoidea</taxon>
        <taxon>Rhabditidae</taxon>
        <taxon>Peloderinae</taxon>
        <taxon>Caenorhabditis</taxon>
    </lineage>
</organism>
<sequence>MELQFITTTETSSSYIQTFQKAIVPFFQNLRHSHVFQQDNASIHTSKEAMGWLTSKGINVLDWPAYSSDLNPIENR</sequence>
<reference evidence="3" key="1">
    <citation type="submission" date="2010-08" db="EMBL/GenBank/DDBJ databases">
        <authorList>
            <consortium name="Caenorhabditis japonica Sequencing Consortium"/>
            <person name="Wilson R.K."/>
        </authorList>
    </citation>
    <scope>NUCLEOTIDE SEQUENCE [LARGE SCALE GENOMIC DNA]</scope>
    <source>
        <strain evidence="3">DF5081</strain>
    </source>
</reference>
<dbReference type="InterPro" id="IPR036397">
    <property type="entry name" value="RNaseH_sf"/>
</dbReference>
<dbReference type="Gene3D" id="3.30.420.10">
    <property type="entry name" value="Ribonuclease H-like superfamily/Ribonuclease H"/>
    <property type="match status" value="1"/>
</dbReference>
<evidence type="ECO:0000259" key="1">
    <source>
        <dbReference type="Pfam" id="PF13358"/>
    </source>
</evidence>
<proteinExistence type="predicted"/>
<dbReference type="InterPro" id="IPR038717">
    <property type="entry name" value="Tc1-like_DDE_dom"/>
</dbReference>